<keyword evidence="3" id="KW-1185">Reference proteome</keyword>
<proteinExistence type="predicted"/>
<organism evidence="2 3">
    <name type="scientific">Lasiosphaeria miniovina</name>
    <dbReference type="NCBI Taxonomy" id="1954250"/>
    <lineage>
        <taxon>Eukaryota</taxon>
        <taxon>Fungi</taxon>
        <taxon>Dikarya</taxon>
        <taxon>Ascomycota</taxon>
        <taxon>Pezizomycotina</taxon>
        <taxon>Sordariomycetes</taxon>
        <taxon>Sordariomycetidae</taxon>
        <taxon>Sordariales</taxon>
        <taxon>Lasiosphaeriaceae</taxon>
        <taxon>Lasiosphaeria</taxon>
    </lineage>
</organism>
<feature type="chain" id="PRO_5041379963" evidence="1">
    <location>
        <begin position="22"/>
        <end position="129"/>
    </location>
</feature>
<evidence type="ECO:0000256" key="1">
    <source>
        <dbReference type="SAM" id="SignalP"/>
    </source>
</evidence>
<keyword evidence="1" id="KW-0732">Signal</keyword>
<protein>
    <submittedName>
        <fullName evidence="2">Uncharacterized protein</fullName>
    </submittedName>
</protein>
<dbReference type="Proteomes" id="UP001172101">
    <property type="component" value="Unassembled WGS sequence"/>
</dbReference>
<feature type="signal peptide" evidence="1">
    <location>
        <begin position="1"/>
        <end position="21"/>
    </location>
</feature>
<name>A0AA40B5H2_9PEZI</name>
<dbReference type="GeneID" id="85316751"/>
<dbReference type="RefSeq" id="XP_060300895.1">
    <property type="nucleotide sequence ID" value="XM_060433480.1"/>
</dbReference>
<dbReference type="AlphaFoldDB" id="A0AA40B5H2"/>
<evidence type="ECO:0000313" key="2">
    <source>
        <dbReference type="EMBL" id="KAK0728040.1"/>
    </source>
</evidence>
<comment type="caution">
    <text evidence="2">The sequence shown here is derived from an EMBL/GenBank/DDBJ whole genome shotgun (WGS) entry which is preliminary data.</text>
</comment>
<evidence type="ECO:0000313" key="3">
    <source>
        <dbReference type="Proteomes" id="UP001172101"/>
    </source>
</evidence>
<accession>A0AA40B5H2</accession>
<sequence>MALYSWCLEVGWLCLEFGLSSSPCRITWTQMLPLEGMRRRPRSCPLQDRYDLKIRRFGSSVVRLHLLQLPLCSGRQWLPAANASALWLRWSYWTAGSLLGGGGGGFLFWLNCHCPVWLVPQVFSAVLTE</sequence>
<gene>
    <name evidence="2" type="ORF">B0T26DRAFT_155847</name>
</gene>
<dbReference type="EMBL" id="JAUIRO010000002">
    <property type="protein sequence ID" value="KAK0728040.1"/>
    <property type="molecule type" value="Genomic_DNA"/>
</dbReference>
<reference evidence="2" key="1">
    <citation type="submission" date="2023-06" db="EMBL/GenBank/DDBJ databases">
        <title>Genome-scale phylogeny and comparative genomics of the fungal order Sordariales.</title>
        <authorList>
            <consortium name="Lawrence Berkeley National Laboratory"/>
            <person name="Hensen N."/>
            <person name="Bonometti L."/>
            <person name="Westerberg I."/>
            <person name="Brannstrom I.O."/>
            <person name="Guillou S."/>
            <person name="Cros-Aarteil S."/>
            <person name="Calhoun S."/>
            <person name="Haridas S."/>
            <person name="Kuo A."/>
            <person name="Mondo S."/>
            <person name="Pangilinan J."/>
            <person name="Riley R."/>
            <person name="LaButti K."/>
            <person name="Andreopoulos B."/>
            <person name="Lipzen A."/>
            <person name="Chen C."/>
            <person name="Yanf M."/>
            <person name="Daum C."/>
            <person name="Ng V."/>
            <person name="Clum A."/>
            <person name="Steindorff A."/>
            <person name="Ohm R."/>
            <person name="Martin F."/>
            <person name="Silar P."/>
            <person name="Natvig D."/>
            <person name="Lalanne C."/>
            <person name="Gautier V."/>
            <person name="Ament-velasquez S.L."/>
            <person name="Kruys A."/>
            <person name="Hutchinson M.I."/>
            <person name="Powell A.J."/>
            <person name="Barry K."/>
            <person name="Miller A.N."/>
            <person name="Grigoriev I.V."/>
            <person name="Debuchy R."/>
            <person name="Gladieux P."/>
            <person name="Thoren M.H."/>
            <person name="Johannesson H."/>
        </authorList>
    </citation>
    <scope>NUCLEOTIDE SEQUENCE</scope>
    <source>
        <strain evidence="2">SMH2392-1A</strain>
    </source>
</reference>